<dbReference type="EMBL" id="AP008207">
    <property type="protein sequence ID" value="BAH90890.1"/>
    <property type="molecule type" value="Genomic_DNA"/>
</dbReference>
<protein>
    <submittedName>
        <fullName evidence="2">Os01g0129950 protein</fullName>
    </submittedName>
</protein>
<proteinExistence type="predicted"/>
<name>C7IXJ0_ORYSJ</name>
<accession>C7IXJ0</accession>
<dbReference type="AlphaFoldDB" id="C7IXJ0"/>
<evidence type="ECO:0000313" key="2">
    <source>
        <dbReference type="EMBL" id="BAH90890.1"/>
    </source>
</evidence>
<evidence type="ECO:0000256" key="1">
    <source>
        <dbReference type="SAM" id="MobiDB-lite"/>
    </source>
</evidence>
<reference evidence="2 3" key="1">
    <citation type="journal article" date="2005" name="Nature">
        <title>The map-based sequence of the rice genome.</title>
        <authorList>
            <consortium name="International rice genome sequencing project (IRGSP)"/>
            <person name="Matsumoto T."/>
            <person name="Wu J."/>
            <person name="Kanamori H."/>
            <person name="Katayose Y."/>
            <person name="Fujisawa M."/>
            <person name="Namiki N."/>
            <person name="Mizuno H."/>
            <person name="Yamamoto K."/>
            <person name="Antonio B.A."/>
            <person name="Baba T."/>
            <person name="Sakata K."/>
            <person name="Nagamura Y."/>
            <person name="Aoki H."/>
            <person name="Arikawa K."/>
            <person name="Arita K."/>
            <person name="Bito T."/>
            <person name="Chiden Y."/>
            <person name="Fujitsuka N."/>
            <person name="Fukunaka R."/>
            <person name="Hamada M."/>
            <person name="Harada C."/>
            <person name="Hayashi A."/>
            <person name="Hijishita S."/>
            <person name="Honda M."/>
            <person name="Hosokawa S."/>
            <person name="Ichikawa Y."/>
            <person name="Idonuma A."/>
            <person name="Iijima M."/>
            <person name="Ikeda M."/>
            <person name="Ikeno M."/>
            <person name="Ito K."/>
            <person name="Ito S."/>
            <person name="Ito T."/>
            <person name="Ito Y."/>
            <person name="Ito Y."/>
            <person name="Iwabuchi A."/>
            <person name="Kamiya K."/>
            <person name="Karasawa W."/>
            <person name="Kurita K."/>
            <person name="Katagiri S."/>
            <person name="Kikuta A."/>
            <person name="Kobayashi H."/>
            <person name="Kobayashi N."/>
            <person name="Machita K."/>
            <person name="Maehara T."/>
            <person name="Masukawa M."/>
            <person name="Mizubayashi T."/>
            <person name="Mukai Y."/>
            <person name="Nagasaki H."/>
            <person name="Nagata Y."/>
            <person name="Naito S."/>
            <person name="Nakashima M."/>
            <person name="Nakama Y."/>
            <person name="Nakamichi Y."/>
            <person name="Nakamura M."/>
            <person name="Meguro A."/>
            <person name="Negishi M."/>
            <person name="Ohta I."/>
            <person name="Ohta T."/>
            <person name="Okamoto M."/>
            <person name="Ono N."/>
            <person name="Saji S."/>
            <person name="Sakaguchi M."/>
            <person name="Sakai K."/>
            <person name="Shibata M."/>
            <person name="Shimokawa T."/>
            <person name="Song J."/>
            <person name="Takazaki Y."/>
            <person name="Terasawa K."/>
            <person name="Tsugane M."/>
            <person name="Tsuji K."/>
            <person name="Ueda S."/>
            <person name="Waki K."/>
            <person name="Yamagata H."/>
            <person name="Yamamoto M."/>
            <person name="Yamamoto S."/>
            <person name="Yamane H."/>
            <person name="Yoshiki S."/>
            <person name="Yoshihara R."/>
            <person name="Yukawa K."/>
            <person name="Zhong H."/>
            <person name="Yano M."/>
            <person name="Yuan Q."/>
            <person name="Ouyang S."/>
            <person name="Liu J."/>
            <person name="Jones K.M."/>
            <person name="Gansberger K."/>
            <person name="Moffat K."/>
            <person name="Hill J."/>
            <person name="Bera J."/>
            <person name="Fadrosh D."/>
            <person name="Jin S."/>
            <person name="Johri S."/>
            <person name="Kim M."/>
            <person name="Overton L."/>
            <person name="Reardon M."/>
            <person name="Tsitrin T."/>
            <person name="Vuong H."/>
            <person name="Weaver B."/>
            <person name="Ciecko A."/>
            <person name="Tallon L."/>
            <person name="Jackson J."/>
            <person name="Pai G."/>
            <person name="Aken S.V."/>
            <person name="Utterback T."/>
            <person name="Reidmuller S."/>
            <person name="Feldblyum T."/>
            <person name="Hsiao J."/>
            <person name="Zismann V."/>
            <person name="Iobst S."/>
            <person name="de Vazeille A.R."/>
            <person name="Buell C.R."/>
            <person name="Ying K."/>
            <person name="Li Y."/>
            <person name="Lu T."/>
            <person name="Huang Y."/>
            <person name="Zhao Q."/>
            <person name="Feng Q."/>
            <person name="Zhang L."/>
            <person name="Zhu J."/>
            <person name="Weng Q."/>
            <person name="Mu J."/>
            <person name="Lu Y."/>
            <person name="Fan D."/>
            <person name="Liu Y."/>
            <person name="Guan J."/>
            <person name="Zhang Y."/>
            <person name="Yu S."/>
            <person name="Liu X."/>
            <person name="Zhang Y."/>
            <person name="Hong G."/>
            <person name="Han B."/>
            <person name="Choisne N."/>
            <person name="Demange N."/>
            <person name="Orjeda G."/>
            <person name="Samain S."/>
            <person name="Cattolico L."/>
            <person name="Pelletier E."/>
            <person name="Couloux A."/>
            <person name="Segurens B."/>
            <person name="Wincker P."/>
            <person name="D'Hont A."/>
            <person name="Scarpelli C."/>
            <person name="Weissenbach J."/>
            <person name="Salanoubat M."/>
            <person name="Quetier F."/>
            <person name="Yu Y."/>
            <person name="Kim H.R."/>
            <person name="Rambo T."/>
            <person name="Currie J."/>
            <person name="Collura K."/>
            <person name="Luo M."/>
            <person name="Yang T."/>
            <person name="Ammiraju J.S.S."/>
            <person name="Engler F."/>
            <person name="Soderlund C."/>
            <person name="Wing R.A."/>
            <person name="Palmer L.E."/>
            <person name="de la Bastide M."/>
            <person name="Spiegel L."/>
            <person name="Nascimento L."/>
            <person name="Zutavern T."/>
            <person name="O'Shaughnessy A."/>
            <person name="Dike S."/>
            <person name="Dedhia N."/>
            <person name="Preston R."/>
            <person name="Balija V."/>
            <person name="McCombie W.R."/>
            <person name="Chow T."/>
            <person name="Chen H."/>
            <person name="Chung M."/>
            <person name="Chen C."/>
            <person name="Shaw J."/>
            <person name="Wu H."/>
            <person name="Hsiao K."/>
            <person name="Chao Y."/>
            <person name="Chu M."/>
            <person name="Cheng C."/>
            <person name="Hour A."/>
            <person name="Lee P."/>
            <person name="Lin S."/>
            <person name="Lin Y."/>
            <person name="Liou J."/>
            <person name="Liu S."/>
            <person name="Hsing Y."/>
            <person name="Raghuvanshi S."/>
            <person name="Mohanty A."/>
            <person name="Bharti A.K."/>
            <person name="Gaur A."/>
            <person name="Gupta V."/>
            <person name="Kumar D."/>
            <person name="Ravi V."/>
            <person name="Vij S."/>
            <person name="Kapur A."/>
            <person name="Khurana P."/>
            <person name="Khurana P."/>
            <person name="Khurana J.P."/>
            <person name="Tyagi A.K."/>
            <person name="Gaikwad K."/>
            <person name="Singh A."/>
            <person name="Dalal V."/>
            <person name="Srivastava S."/>
            <person name="Dixit A."/>
            <person name="Pal A.K."/>
            <person name="Ghazi I.A."/>
            <person name="Yadav M."/>
            <person name="Pandit A."/>
            <person name="Bhargava A."/>
            <person name="Sureshbabu K."/>
            <person name="Batra K."/>
            <person name="Sharma T.R."/>
            <person name="Mohapatra T."/>
            <person name="Singh N.K."/>
            <person name="Messing J."/>
            <person name="Nelson A.B."/>
            <person name="Fuks G."/>
            <person name="Kavchok S."/>
            <person name="Keizer G."/>
            <person name="Linton E."/>
            <person name="Llaca V."/>
            <person name="Song R."/>
            <person name="Tanyolac B."/>
            <person name="Young S."/>
            <person name="Ho-Il K."/>
            <person name="Hahn J.H."/>
            <person name="Sangsakoo G."/>
            <person name="Vanavichit A."/>
            <person name="de Mattos Luiz.A.T."/>
            <person name="Zimmer P.D."/>
            <person name="Malone G."/>
            <person name="Dellagostin O."/>
            <person name="de Oliveira A.C."/>
            <person name="Bevan M."/>
            <person name="Bancroft I."/>
            <person name="Minx P."/>
            <person name="Cordum H."/>
            <person name="Wilson R."/>
            <person name="Cheng Z."/>
            <person name="Jin W."/>
            <person name="Jiang J."/>
            <person name="Leong S.A."/>
            <person name="Iwama H."/>
            <person name="Gojobori T."/>
            <person name="Itoh T."/>
            <person name="Niimura Y."/>
            <person name="Fujii Y."/>
            <person name="Habara T."/>
            <person name="Sakai H."/>
            <person name="Sato Y."/>
            <person name="Wilson G."/>
            <person name="Kumar K."/>
            <person name="McCouch S."/>
            <person name="Juretic N."/>
            <person name="Hoen D."/>
            <person name="Wright S."/>
            <person name="Bruskiewich R."/>
            <person name="Bureau T."/>
            <person name="Miyao A."/>
            <person name="Hirochika H."/>
            <person name="Nishikawa T."/>
            <person name="Kadowaki K."/>
            <person name="Sugiura M."/>
            <person name="Burr B."/>
            <person name="Sasaki T."/>
        </authorList>
    </citation>
    <scope>NUCLEOTIDE SEQUENCE [LARGE SCALE GENOMIC DNA]</scope>
    <source>
        <strain evidence="3">cv. Nipponbare</strain>
    </source>
</reference>
<dbReference type="Proteomes" id="UP000000763">
    <property type="component" value="Chromosome 1"/>
</dbReference>
<evidence type="ECO:0000313" key="3">
    <source>
        <dbReference type="Proteomes" id="UP000000763"/>
    </source>
</evidence>
<organism evidence="2 3">
    <name type="scientific">Oryza sativa subsp. japonica</name>
    <name type="common">Rice</name>
    <dbReference type="NCBI Taxonomy" id="39947"/>
    <lineage>
        <taxon>Eukaryota</taxon>
        <taxon>Viridiplantae</taxon>
        <taxon>Streptophyta</taxon>
        <taxon>Embryophyta</taxon>
        <taxon>Tracheophyta</taxon>
        <taxon>Spermatophyta</taxon>
        <taxon>Magnoliopsida</taxon>
        <taxon>Liliopsida</taxon>
        <taxon>Poales</taxon>
        <taxon>Poaceae</taxon>
        <taxon>BOP clade</taxon>
        <taxon>Oryzoideae</taxon>
        <taxon>Oryzeae</taxon>
        <taxon>Oryzinae</taxon>
        <taxon>Oryza</taxon>
        <taxon>Oryza sativa</taxon>
    </lineage>
</organism>
<dbReference type="KEGG" id="dosa:Os01g0129950"/>
<feature type="region of interest" description="Disordered" evidence="1">
    <location>
        <begin position="26"/>
        <end position="55"/>
    </location>
</feature>
<sequence>MLQGDDDCAAARYTVPRLGLTLVYGSPPRPGSICPDPATTTTTTTTDSSHAPRPASISIHPSYRLPCCYLSPLHVMNLPGRTPIAMNASHHKSMLLLMHKGKR</sequence>
<reference evidence="3" key="2">
    <citation type="journal article" date="2008" name="Nucleic Acids Res.">
        <title>The rice annotation project database (RAP-DB): 2008 update.</title>
        <authorList>
            <consortium name="The rice annotation project (RAP)"/>
        </authorList>
    </citation>
    <scope>GENOME REANNOTATION</scope>
    <source>
        <strain evidence="3">cv. Nipponbare</strain>
    </source>
</reference>
<gene>
    <name evidence="2" type="ordered locus">Os01g0129950</name>
</gene>